<name>A0A2G9I6R6_9LAMI</name>
<dbReference type="PANTHER" id="PTHR47676:SF1">
    <property type="entry name" value="SMR DOMAIN-CONTAINING PROTEIN"/>
    <property type="match status" value="1"/>
</dbReference>
<accession>A0A2G9I6R6</accession>
<dbReference type="AlphaFoldDB" id="A0A2G9I6R6"/>
<keyword evidence="1" id="KW-0812">Transmembrane</keyword>
<dbReference type="OrthoDB" id="3231855at2759"/>
<dbReference type="STRING" id="429701.A0A2G9I6R6"/>
<dbReference type="Proteomes" id="UP000231279">
    <property type="component" value="Unassembled WGS sequence"/>
</dbReference>
<keyword evidence="3" id="KW-1185">Reference proteome</keyword>
<gene>
    <name evidence="2" type="ORF">CDL12_01801</name>
</gene>
<dbReference type="InterPro" id="IPR055319">
    <property type="entry name" value="At5g58720-like"/>
</dbReference>
<keyword evidence="1" id="KW-1133">Transmembrane helix</keyword>
<keyword evidence="1" id="KW-0472">Membrane</keyword>
<sequence length="127" mass="14372">MMKKVISSAGTISTVLGKDYLSSIPKKGFAKLKAFNEESWSKEVVEQFLFSMLGDDCELSFILVSDMFCKSLVILFLCFPPYFKEFLSGLPFLDVFLYNWIFLFVHFPPFVLVLGVVGPEGVNVDMT</sequence>
<evidence type="ECO:0000256" key="1">
    <source>
        <dbReference type="SAM" id="Phobius"/>
    </source>
</evidence>
<evidence type="ECO:0000313" key="2">
    <source>
        <dbReference type="EMBL" id="PIN25457.1"/>
    </source>
</evidence>
<dbReference type="PANTHER" id="PTHR47676">
    <property type="entry name" value="OS01G0225100 PROTEIN"/>
    <property type="match status" value="1"/>
</dbReference>
<organism evidence="2 3">
    <name type="scientific">Handroanthus impetiginosus</name>
    <dbReference type="NCBI Taxonomy" id="429701"/>
    <lineage>
        <taxon>Eukaryota</taxon>
        <taxon>Viridiplantae</taxon>
        <taxon>Streptophyta</taxon>
        <taxon>Embryophyta</taxon>
        <taxon>Tracheophyta</taxon>
        <taxon>Spermatophyta</taxon>
        <taxon>Magnoliopsida</taxon>
        <taxon>eudicotyledons</taxon>
        <taxon>Gunneridae</taxon>
        <taxon>Pentapetalae</taxon>
        <taxon>asterids</taxon>
        <taxon>lamiids</taxon>
        <taxon>Lamiales</taxon>
        <taxon>Bignoniaceae</taxon>
        <taxon>Crescentiina</taxon>
        <taxon>Tabebuia alliance</taxon>
        <taxon>Handroanthus</taxon>
    </lineage>
</organism>
<feature type="transmembrane region" description="Helical" evidence="1">
    <location>
        <begin position="95"/>
        <end position="117"/>
    </location>
</feature>
<comment type="caution">
    <text evidence="2">The sequence shown here is derived from an EMBL/GenBank/DDBJ whole genome shotgun (WGS) entry which is preliminary data.</text>
</comment>
<protein>
    <submittedName>
        <fullName evidence="2">Uncharacterized protein</fullName>
    </submittedName>
</protein>
<dbReference type="EMBL" id="NKXS01000234">
    <property type="protein sequence ID" value="PIN25457.1"/>
    <property type="molecule type" value="Genomic_DNA"/>
</dbReference>
<feature type="transmembrane region" description="Helical" evidence="1">
    <location>
        <begin position="59"/>
        <end position="83"/>
    </location>
</feature>
<reference evidence="3" key="1">
    <citation type="journal article" date="2018" name="Gigascience">
        <title>Genome assembly of the Pink Ipe (Handroanthus impetiginosus, Bignoniaceae), a highly valued, ecologically keystone Neotropical timber forest tree.</title>
        <authorList>
            <person name="Silva-Junior O.B."/>
            <person name="Grattapaglia D."/>
            <person name="Novaes E."/>
            <person name="Collevatti R.G."/>
        </authorList>
    </citation>
    <scope>NUCLEOTIDE SEQUENCE [LARGE SCALE GENOMIC DNA]</scope>
    <source>
        <strain evidence="3">cv. UFG-1</strain>
    </source>
</reference>
<evidence type="ECO:0000313" key="3">
    <source>
        <dbReference type="Proteomes" id="UP000231279"/>
    </source>
</evidence>
<proteinExistence type="predicted"/>